<sequence>MNKLVSPKIDPLNHRKWIQMMDQSNQNYLNPYRKIKVMSYNILNQSYIWPQIYNEYVSPLHQSRNYRLNLLKQTINKLSSDIMCFQEMENKSYREIWKNYLYPKFGSEFIKKDKPIYWNDNTNNSINDEDLIDGVSIFYDLNKFELIDKESFNIKDYQFINDYNKSQNFLNVSEINDRFINRNQVVLILLLRHKLTDEIILVLNTHLYWKYDDIKLLQTIIITKSLANWKLKYPNCKILLMGDFNSTPNSSVYSYLKFGMISSMNKDIKPYIQPSNNLDQLNPIFFLQNPIDLNSNILQDEINLKSNGIFTCYTKKLYGIFDYIWYNSKDFKLYKKLSGIDENYLKDIQGFPNDEFPSDHIPLVAEFLIST</sequence>
<reference evidence="2" key="2">
    <citation type="submission" date="2021-01" db="EMBL/GenBank/DDBJ databases">
        <authorList>
            <person name="Schikora-Tamarit M.A."/>
        </authorList>
    </citation>
    <scope>NUCLEOTIDE SEQUENCE</scope>
    <source>
        <strain evidence="2">CBS6341</strain>
    </source>
</reference>
<evidence type="ECO:0000313" key="3">
    <source>
        <dbReference type="Proteomes" id="UP000769528"/>
    </source>
</evidence>
<comment type="caution">
    <text evidence="2">The sequence shown here is derived from an EMBL/GenBank/DDBJ whole genome shotgun (WGS) entry which is preliminary data.</text>
</comment>
<name>A0A9P8T9T3_9ASCO</name>
<organism evidence="2 3">
    <name type="scientific">Wickerhamomyces mucosus</name>
    <dbReference type="NCBI Taxonomy" id="1378264"/>
    <lineage>
        <taxon>Eukaryota</taxon>
        <taxon>Fungi</taxon>
        <taxon>Dikarya</taxon>
        <taxon>Ascomycota</taxon>
        <taxon>Saccharomycotina</taxon>
        <taxon>Saccharomycetes</taxon>
        <taxon>Phaffomycetales</taxon>
        <taxon>Wickerhamomycetaceae</taxon>
        <taxon>Wickerhamomyces</taxon>
    </lineage>
</organism>
<dbReference type="EMBL" id="JAEUBF010001301">
    <property type="protein sequence ID" value="KAH3670356.1"/>
    <property type="molecule type" value="Genomic_DNA"/>
</dbReference>
<dbReference type="AlphaFoldDB" id="A0A9P8T9T3"/>
<dbReference type="PANTHER" id="PTHR12121">
    <property type="entry name" value="CARBON CATABOLITE REPRESSOR PROTEIN 4"/>
    <property type="match status" value="1"/>
</dbReference>
<dbReference type="Gene3D" id="3.60.10.10">
    <property type="entry name" value="Endonuclease/exonuclease/phosphatase"/>
    <property type="match status" value="1"/>
</dbReference>
<dbReference type="InterPro" id="IPR036691">
    <property type="entry name" value="Endo/exonu/phosph_ase_sf"/>
</dbReference>
<feature type="domain" description="Endonuclease/exonuclease/phosphatase" evidence="1">
    <location>
        <begin position="38"/>
        <end position="360"/>
    </location>
</feature>
<dbReference type="InterPro" id="IPR005135">
    <property type="entry name" value="Endo/exonuclease/phosphatase"/>
</dbReference>
<reference evidence="2" key="1">
    <citation type="journal article" date="2021" name="Open Biol.">
        <title>Shared evolutionary footprints suggest mitochondrial oxidative damage underlies multiple complex I losses in fungi.</title>
        <authorList>
            <person name="Schikora-Tamarit M.A."/>
            <person name="Marcet-Houben M."/>
            <person name="Nosek J."/>
            <person name="Gabaldon T."/>
        </authorList>
    </citation>
    <scope>NUCLEOTIDE SEQUENCE</scope>
    <source>
        <strain evidence="2">CBS6341</strain>
    </source>
</reference>
<dbReference type="SUPFAM" id="SSF56219">
    <property type="entry name" value="DNase I-like"/>
    <property type="match status" value="1"/>
</dbReference>
<gene>
    <name evidence="2" type="ORF">WICMUC_004852</name>
</gene>
<dbReference type="Pfam" id="PF03372">
    <property type="entry name" value="Exo_endo_phos"/>
    <property type="match status" value="1"/>
</dbReference>
<dbReference type="PANTHER" id="PTHR12121:SF11">
    <property type="entry name" value="RNA EXONUCLEASE NGL1"/>
    <property type="match status" value="1"/>
</dbReference>
<dbReference type="InterPro" id="IPR050410">
    <property type="entry name" value="CCR4/nocturin_mRNA_transcr"/>
</dbReference>
<accession>A0A9P8T9T3</accession>
<dbReference type="OrthoDB" id="428734at2759"/>
<evidence type="ECO:0000313" key="2">
    <source>
        <dbReference type="EMBL" id="KAH3670356.1"/>
    </source>
</evidence>
<keyword evidence="3" id="KW-1185">Reference proteome</keyword>
<proteinExistence type="predicted"/>
<dbReference type="GO" id="GO:0000175">
    <property type="term" value="F:3'-5'-RNA exonuclease activity"/>
    <property type="evidence" value="ECO:0007669"/>
    <property type="project" value="TreeGrafter"/>
</dbReference>
<evidence type="ECO:0000259" key="1">
    <source>
        <dbReference type="Pfam" id="PF03372"/>
    </source>
</evidence>
<dbReference type="Proteomes" id="UP000769528">
    <property type="component" value="Unassembled WGS sequence"/>
</dbReference>
<protein>
    <recommendedName>
        <fullName evidence="1">Endonuclease/exonuclease/phosphatase domain-containing protein</fullName>
    </recommendedName>
</protein>